<dbReference type="GO" id="GO:0016787">
    <property type="term" value="F:hydrolase activity"/>
    <property type="evidence" value="ECO:0007669"/>
    <property type="project" value="UniProtKB-KW"/>
</dbReference>
<gene>
    <name evidence="6" type="ORF">A4V03_19325</name>
</gene>
<dbReference type="EMBL" id="CP015401">
    <property type="protein sequence ID" value="ANU59458.1"/>
    <property type="molecule type" value="Genomic_DNA"/>
</dbReference>
<evidence type="ECO:0000256" key="3">
    <source>
        <dbReference type="ARBA" id="ARBA00023004"/>
    </source>
</evidence>
<dbReference type="PANTHER" id="PTHR42988:SF2">
    <property type="entry name" value="CYCLIC NUCLEOTIDE PHOSPHODIESTERASE CBUA0032-RELATED"/>
    <property type="match status" value="1"/>
</dbReference>
<dbReference type="STRING" id="1796613.A4V03_19325"/>
<evidence type="ECO:0000256" key="4">
    <source>
        <dbReference type="ARBA" id="ARBA00025742"/>
    </source>
</evidence>
<evidence type="ECO:0000256" key="1">
    <source>
        <dbReference type="ARBA" id="ARBA00022723"/>
    </source>
</evidence>
<keyword evidence="2" id="KW-0378">Hydrolase</keyword>
<proteinExistence type="inferred from homology"/>
<dbReference type="GeneID" id="82189283"/>
<name>A0A1C7H3H1_9BACE</name>
<dbReference type="GO" id="GO:0046872">
    <property type="term" value="F:metal ion binding"/>
    <property type="evidence" value="ECO:0007669"/>
    <property type="project" value="UniProtKB-KW"/>
</dbReference>
<keyword evidence="7" id="KW-1185">Reference proteome</keyword>
<dbReference type="AlphaFoldDB" id="A0A1C7H3H1"/>
<feature type="domain" description="Calcineurin-like phosphoesterase" evidence="5">
    <location>
        <begin position="3"/>
        <end position="280"/>
    </location>
</feature>
<dbReference type="InterPro" id="IPR029052">
    <property type="entry name" value="Metallo-depent_PP-like"/>
</dbReference>
<dbReference type="OrthoDB" id="9794568at2"/>
<dbReference type="KEGG" id="bcae:A4V03_19325"/>
<dbReference type="InterPro" id="IPR050884">
    <property type="entry name" value="CNP_phosphodiesterase-III"/>
</dbReference>
<keyword evidence="3" id="KW-0408">Iron</keyword>
<dbReference type="SUPFAM" id="SSF56300">
    <property type="entry name" value="Metallo-dependent phosphatases"/>
    <property type="match status" value="1"/>
</dbReference>
<organism evidence="6 7">
    <name type="scientific">Bacteroides caecimuris</name>
    <dbReference type="NCBI Taxonomy" id="1796613"/>
    <lineage>
        <taxon>Bacteria</taxon>
        <taxon>Pseudomonadati</taxon>
        <taxon>Bacteroidota</taxon>
        <taxon>Bacteroidia</taxon>
        <taxon>Bacteroidales</taxon>
        <taxon>Bacteroidaceae</taxon>
        <taxon>Bacteroides</taxon>
    </lineage>
</organism>
<evidence type="ECO:0000259" key="5">
    <source>
        <dbReference type="Pfam" id="PF00149"/>
    </source>
</evidence>
<dbReference type="InterPro" id="IPR004843">
    <property type="entry name" value="Calcineurin-like_PHP"/>
</dbReference>
<protein>
    <recommendedName>
        <fullName evidence="5">Calcineurin-like phosphoesterase domain-containing protein</fullName>
    </recommendedName>
</protein>
<evidence type="ECO:0000313" key="7">
    <source>
        <dbReference type="Proteomes" id="UP000092631"/>
    </source>
</evidence>
<dbReference type="Pfam" id="PF00149">
    <property type="entry name" value="Metallophos"/>
    <property type="match status" value="1"/>
</dbReference>
<evidence type="ECO:0000256" key="2">
    <source>
        <dbReference type="ARBA" id="ARBA00022801"/>
    </source>
</evidence>
<dbReference type="PANTHER" id="PTHR42988">
    <property type="entry name" value="PHOSPHOHYDROLASE"/>
    <property type="match status" value="1"/>
</dbReference>
<dbReference type="Proteomes" id="UP000092631">
    <property type="component" value="Chromosome"/>
</dbReference>
<reference evidence="7" key="1">
    <citation type="submission" date="2016-04" db="EMBL/GenBank/DDBJ databases">
        <title>Complete Genome Sequences of Twelve Strains of a Stable Defined Moderately Diverse Mouse Microbiota 2 (sDMDMm2).</title>
        <authorList>
            <person name="Uchimura Y."/>
            <person name="Wyss M."/>
            <person name="Brugiroux S."/>
            <person name="Limenitakis J.P."/>
            <person name="Stecher B."/>
            <person name="McCoy K.D."/>
            <person name="Macpherson A.J."/>
        </authorList>
    </citation>
    <scope>NUCLEOTIDE SEQUENCE [LARGE SCALE GENOMIC DNA]</scope>
    <source>
        <strain evidence="7">I48</strain>
    </source>
</reference>
<dbReference type="RefSeq" id="WP_065540079.1">
    <property type="nucleotide sequence ID" value="NZ_CAPDLJ010000002.1"/>
</dbReference>
<dbReference type="Gene3D" id="3.60.21.10">
    <property type="match status" value="1"/>
</dbReference>
<comment type="similarity">
    <text evidence="4">Belongs to the cyclic nucleotide phosphodiesterase class-III family.</text>
</comment>
<accession>A0A1C7H3H1</accession>
<sequence>MIILSIADLHTPAVYKETVKECTQSVELQSTVRYFNRFMSELMAKEPEWIPDYLCICGDIASKAKGEEYQLAKELIKQLAKTCCLSDDYILMVPGNHDMNVSGMLEQKEHGGYKLKEKDKDAYLSAINNLLETKSKKRKEDDVKYISSIFGAYSDFRKEFINESIPYFTFPPEYIPPAVAYTCGYKVFEKNKTVFVELNSSWFDLPKLSARNAVRFGDLHIQWLYNEIKEMKQRGYYVVTMFHHSLRYLDLAEYQTRDPQFPVYDNIIDMSDLCLSGHEHGSKSKEPDMLGNTCQYILNGGFYSPDAHNRVMESCASLIKIDPYKEQLTIRRFAKGTDGQWHEGREAKTYSTLSHLKNEIILPSAVSPQLSNMLFFDSTDKIKLYQRIVLRYLGSDYKILETERAGKFKLQSTLEDNIIPLRYVIFLEMERAIPNDILNREPNEQLIVICMCRYEKETDKQNYLKLMREYKKDVLKQKMIFFSLLSADF</sequence>
<keyword evidence="1" id="KW-0479">Metal-binding</keyword>
<evidence type="ECO:0000313" key="6">
    <source>
        <dbReference type="EMBL" id="ANU59458.1"/>
    </source>
</evidence>